<dbReference type="Pfam" id="PF01327">
    <property type="entry name" value="Pep_deformylase"/>
    <property type="match status" value="1"/>
</dbReference>
<dbReference type="Gene3D" id="3.90.45.10">
    <property type="entry name" value="Peptide deformylase"/>
    <property type="match status" value="1"/>
</dbReference>
<protein>
    <submittedName>
        <fullName evidence="2">Peptide deformylase</fullName>
        <ecNumber evidence="2">3.5.1.88</ecNumber>
    </submittedName>
</protein>
<dbReference type="InterPro" id="IPR036821">
    <property type="entry name" value="Peptide_deformylase_sf"/>
</dbReference>
<comment type="caution">
    <text evidence="2">The sequence shown here is derived from an EMBL/GenBank/DDBJ whole genome shotgun (WGS) entry which is preliminary data.</text>
</comment>
<accession>A0ABX4MI98</accession>
<dbReference type="EMBL" id="NXGL01000051">
    <property type="protein sequence ID" value="PIM94926.1"/>
    <property type="molecule type" value="Genomic_DNA"/>
</dbReference>
<dbReference type="EC" id="3.5.1.88" evidence="2"/>
<dbReference type="InterPro" id="IPR023635">
    <property type="entry name" value="Peptide_deformylase"/>
</dbReference>
<keyword evidence="3" id="KW-1185">Reference proteome</keyword>
<dbReference type="GO" id="GO:0042586">
    <property type="term" value="F:peptide deformylase activity"/>
    <property type="evidence" value="ECO:0007669"/>
    <property type="project" value="UniProtKB-EC"/>
</dbReference>
<dbReference type="Proteomes" id="UP000229707">
    <property type="component" value="Unassembled WGS sequence"/>
</dbReference>
<evidence type="ECO:0000313" key="3">
    <source>
        <dbReference type="Proteomes" id="UP000229707"/>
    </source>
</evidence>
<dbReference type="SUPFAM" id="SSF56420">
    <property type="entry name" value="Peptide deformylase"/>
    <property type="match status" value="1"/>
</dbReference>
<evidence type="ECO:0000313" key="2">
    <source>
        <dbReference type="EMBL" id="PIM94926.1"/>
    </source>
</evidence>
<proteinExistence type="inferred from homology"/>
<dbReference type="PRINTS" id="PR01576">
    <property type="entry name" value="PDEFORMYLASE"/>
</dbReference>
<gene>
    <name evidence="2" type="primary">def</name>
    <name evidence="2" type="ORF">MAGCAS_199</name>
</gene>
<evidence type="ECO:0000256" key="1">
    <source>
        <dbReference type="ARBA" id="ARBA00010759"/>
    </source>
</evidence>
<comment type="similarity">
    <text evidence="1">Belongs to the polypeptide deformylase family.</text>
</comment>
<dbReference type="PANTHER" id="PTHR10458:SF22">
    <property type="entry name" value="PEPTIDE DEFORMYLASE"/>
    <property type="match status" value="1"/>
</dbReference>
<dbReference type="PANTHER" id="PTHR10458">
    <property type="entry name" value="PEPTIDE DEFORMYLASE"/>
    <property type="match status" value="1"/>
</dbReference>
<organism evidence="2 3">
    <name type="scientific">Candidatus Hodgkinia cicadicola</name>
    <dbReference type="NCBI Taxonomy" id="573658"/>
    <lineage>
        <taxon>Bacteria</taxon>
        <taxon>Pseudomonadati</taxon>
        <taxon>Pseudomonadota</taxon>
        <taxon>Alphaproteobacteria</taxon>
        <taxon>Hyphomicrobiales</taxon>
        <taxon>Candidatus Hodgkinia</taxon>
    </lineage>
</organism>
<reference evidence="2" key="1">
    <citation type="submission" date="2017-09" db="EMBL/GenBank/DDBJ databases">
        <authorList>
            <person name="Campbell M.A."/>
            <person name="Lukasik P."/>
            <person name="Simon C."/>
            <person name="McCutcheon J.P."/>
        </authorList>
    </citation>
    <scope>NUCLEOTIDE SEQUENCE [LARGE SCALE GENOMIC DNA]</scope>
    <source>
        <strain evidence="2">MAGCAS</strain>
    </source>
</reference>
<sequence length="157" mass="17886">MTWWSDQLLSPNIIRYPAPSIRINKYKLSTLNMHCIHRLIHLTLTNSALGISSSQLGWPYGVFIINIPTISWKRKLHVLAYPSVVHSSGCSKQFKERCLSTATEYSISRKKKLIVVCYDVLRDVVCVIKSHSLFATCLQHECDHNIGYIISDKHGTS</sequence>
<keyword evidence="2" id="KW-0378">Hydrolase</keyword>
<name>A0ABX4MI98_9HYPH</name>